<protein>
    <submittedName>
        <fullName evidence="4">Uncharacterized protein LOC101863520</fullName>
    </submittedName>
</protein>
<evidence type="ECO:0000259" key="2">
    <source>
        <dbReference type="Pfam" id="PF13383"/>
    </source>
</evidence>
<dbReference type="Proteomes" id="UP000694888">
    <property type="component" value="Unplaced"/>
</dbReference>
<sequence>MRLTLRPEFGLWLRQMLTPATGWRLVLQIVVASFAFLLILSLSTTASLRFSPFLYLKGDVCQVWKNAQYTTQGEFTWWQRACILERDWQRMEYICKDTRLMGNYPVCFDEPFSPIMKDKPCIVYSFGIANDFRFDDALARVNCTVYSFDPSMGVSDHLRGDRVHFMNLGIGAEDNDKFVPRVDGYASSTARWKIKKLSSIMKMLGHSVKSLSLLKMDVENNEWAILDNMLSEGLLEGLPQILVEWHIFSDSPAHSRFEKMYSDYNKFKTIGFRKFWMRNEGRNHWLPKMTTQAETAWVNTNYKIL</sequence>
<dbReference type="SUPFAM" id="SSF53335">
    <property type="entry name" value="S-adenosyl-L-methionine-dependent methyltransferases"/>
    <property type="match status" value="1"/>
</dbReference>
<keyword evidence="3" id="KW-1185">Reference proteome</keyword>
<reference evidence="4" key="1">
    <citation type="submission" date="2025-08" db="UniProtKB">
        <authorList>
            <consortium name="RefSeq"/>
        </authorList>
    </citation>
    <scope>IDENTIFICATION</scope>
</reference>
<keyword evidence="1" id="KW-0812">Transmembrane</keyword>
<feature type="transmembrane region" description="Helical" evidence="1">
    <location>
        <begin position="21"/>
        <end position="42"/>
    </location>
</feature>
<dbReference type="GeneID" id="101863520"/>
<accession>A0ABM0JUW8</accession>
<keyword evidence="1" id="KW-1133">Transmembrane helix</keyword>
<dbReference type="PANTHER" id="PTHR32026:SF10">
    <property type="entry name" value="METHYLTRANSFERASE-LIKE PROTEIN 24-RELATED"/>
    <property type="match status" value="1"/>
</dbReference>
<dbReference type="InterPro" id="IPR029063">
    <property type="entry name" value="SAM-dependent_MTases_sf"/>
</dbReference>
<organism evidence="3 4">
    <name type="scientific">Aplysia californica</name>
    <name type="common">California sea hare</name>
    <dbReference type="NCBI Taxonomy" id="6500"/>
    <lineage>
        <taxon>Eukaryota</taxon>
        <taxon>Metazoa</taxon>
        <taxon>Spiralia</taxon>
        <taxon>Lophotrochozoa</taxon>
        <taxon>Mollusca</taxon>
        <taxon>Gastropoda</taxon>
        <taxon>Heterobranchia</taxon>
        <taxon>Euthyneura</taxon>
        <taxon>Tectipleura</taxon>
        <taxon>Aplysiida</taxon>
        <taxon>Aplysioidea</taxon>
        <taxon>Aplysiidae</taxon>
        <taxon>Aplysia</taxon>
    </lineage>
</organism>
<evidence type="ECO:0000256" key="1">
    <source>
        <dbReference type="SAM" id="Phobius"/>
    </source>
</evidence>
<keyword evidence="1" id="KW-0472">Membrane</keyword>
<gene>
    <name evidence="4" type="primary">LOC101863520</name>
</gene>
<dbReference type="PANTHER" id="PTHR32026">
    <property type="entry name" value="METHYLTRANSFERASE-LIKE PROTEIN 24"/>
    <property type="match status" value="1"/>
</dbReference>
<evidence type="ECO:0000313" key="3">
    <source>
        <dbReference type="Proteomes" id="UP000694888"/>
    </source>
</evidence>
<proteinExistence type="predicted"/>
<dbReference type="InterPro" id="IPR026913">
    <property type="entry name" value="METTL24"/>
</dbReference>
<dbReference type="Pfam" id="PF13383">
    <property type="entry name" value="Methyltransf_22"/>
    <property type="match status" value="1"/>
</dbReference>
<name>A0ABM0JUW8_APLCA</name>
<dbReference type="InterPro" id="IPR025714">
    <property type="entry name" value="Methyltranfer_dom"/>
</dbReference>
<feature type="domain" description="Methyltransferase" evidence="2">
    <location>
        <begin position="84"/>
        <end position="275"/>
    </location>
</feature>
<evidence type="ECO:0000313" key="4">
    <source>
        <dbReference type="RefSeq" id="XP_005102082.1"/>
    </source>
</evidence>
<dbReference type="RefSeq" id="XP_005102082.1">
    <property type="nucleotide sequence ID" value="XM_005102025.3"/>
</dbReference>